<dbReference type="Pfam" id="PF02350">
    <property type="entry name" value="Epimerase_2"/>
    <property type="match status" value="1"/>
</dbReference>
<dbReference type="GO" id="GO:0009103">
    <property type="term" value="P:lipopolysaccharide biosynthetic process"/>
    <property type="evidence" value="ECO:0007669"/>
    <property type="project" value="UniProtKB-KW"/>
</dbReference>
<comment type="catalytic activity">
    <reaction evidence="3">
        <text>UDP-N-acetyl-alpha-D-glucosamine = UDP-N-acetyl-alpha-D-mannosamine</text>
        <dbReference type="Rhea" id="RHEA:17213"/>
        <dbReference type="ChEBI" id="CHEBI:57705"/>
        <dbReference type="ChEBI" id="CHEBI:68623"/>
        <dbReference type="EC" id="5.1.3.14"/>
    </reaction>
</comment>
<keyword evidence="12" id="KW-1185">Reference proteome</keyword>
<organism evidence="11 12">
    <name type="scientific">Achromobacter pulmonis</name>
    <dbReference type="NCBI Taxonomy" id="1389932"/>
    <lineage>
        <taxon>Bacteria</taxon>
        <taxon>Pseudomonadati</taxon>
        <taxon>Pseudomonadota</taxon>
        <taxon>Betaproteobacteria</taxon>
        <taxon>Burkholderiales</taxon>
        <taxon>Alcaligenaceae</taxon>
        <taxon>Achromobacter</taxon>
    </lineage>
</organism>
<evidence type="ECO:0000256" key="3">
    <source>
        <dbReference type="ARBA" id="ARBA00036080"/>
    </source>
</evidence>
<evidence type="ECO:0000259" key="10">
    <source>
        <dbReference type="Pfam" id="PF02350"/>
    </source>
</evidence>
<dbReference type="InterPro" id="IPR029767">
    <property type="entry name" value="WecB-like"/>
</dbReference>
<dbReference type="CDD" id="cd03786">
    <property type="entry name" value="GTB_UDP-GlcNAc_2-Epimerase"/>
    <property type="match status" value="1"/>
</dbReference>
<comment type="similarity">
    <text evidence="4 9">Belongs to the UDP-N-acetylglucosamine 2-epimerase family.</text>
</comment>
<keyword evidence="2 9" id="KW-0413">Isomerase</keyword>
<evidence type="ECO:0000313" key="12">
    <source>
        <dbReference type="Proteomes" id="UP000235994"/>
    </source>
</evidence>
<dbReference type="AlphaFoldDB" id="A0A2N8KPJ6"/>
<evidence type="ECO:0000256" key="4">
    <source>
        <dbReference type="ARBA" id="ARBA00038209"/>
    </source>
</evidence>
<sequence>MKVLVVFGTRPEAIKMAPLVLEFRKAAPQIELRVCVTAQHREMLDQVLTIFDIHPDYDLNLMKVGQSLSDITTAILNGMPAVLEDYAPDWVLVHGDTTTTFAASLACFYKRIKVAHVEAGLRTGDINSPWPEEANRRLASVLTARHFAPTTESQQNLLDESIVPNTVIVTGNTVIDALLLISNRIGDDSNLMHRLSQKFSFLKSDSKKILVTVHRRENHGPNIANICEAIKHVAVQRKDVEFICPVHLNPSVQGAFNTRLKGIENVHLIAPQEYLDFIYLMKASYLILSDSGGIQEEAPSLGKPVLVLRDTTERPEALAAGTVRLIGCDTTHIVESVNALLDDSQMYRAMADAKNPYGDGTASKKIVESFLRDMS</sequence>
<name>A0A2N8KPJ6_9BURK</name>
<feature type="domain" description="UDP-N-acetylglucosamine 2-epimerase" evidence="10">
    <location>
        <begin position="26"/>
        <end position="369"/>
    </location>
</feature>
<dbReference type="Proteomes" id="UP000235994">
    <property type="component" value="Unassembled WGS sequence"/>
</dbReference>
<dbReference type="SUPFAM" id="SSF53756">
    <property type="entry name" value="UDP-Glycosyltransferase/glycogen phosphorylase"/>
    <property type="match status" value="1"/>
</dbReference>
<evidence type="ECO:0000256" key="2">
    <source>
        <dbReference type="ARBA" id="ARBA00023235"/>
    </source>
</evidence>
<dbReference type="GO" id="GO:0008761">
    <property type="term" value="F:UDP-N-acetylglucosamine 2-epimerase activity"/>
    <property type="evidence" value="ECO:0007669"/>
    <property type="project" value="UniProtKB-EC"/>
</dbReference>
<evidence type="ECO:0000256" key="9">
    <source>
        <dbReference type="RuleBase" id="RU003513"/>
    </source>
</evidence>
<protein>
    <recommendedName>
        <fullName evidence="8">Probable UDP-N-acetylglucosamine 2-epimerase</fullName>
        <ecNumber evidence="5">5.1.3.14</ecNumber>
    </recommendedName>
</protein>
<evidence type="ECO:0000313" key="11">
    <source>
        <dbReference type="EMBL" id="PND35350.1"/>
    </source>
</evidence>
<comment type="caution">
    <text evidence="11">The sequence shown here is derived from an EMBL/GenBank/DDBJ whole genome shotgun (WGS) entry which is preliminary data.</text>
</comment>
<dbReference type="PANTHER" id="PTHR43174">
    <property type="entry name" value="UDP-N-ACETYLGLUCOSAMINE 2-EPIMERASE"/>
    <property type="match status" value="1"/>
</dbReference>
<comment type="pathway">
    <text evidence="7">Glycan metabolism; exopolysaccharide EPS I biosynthesis.</text>
</comment>
<comment type="function">
    <text evidence="6">May be involved in synthesis of N-acetyltrideoxygalactose, a component of exopolysaccharide EPS I which functions as a virulence factor.</text>
</comment>
<evidence type="ECO:0000256" key="8">
    <source>
        <dbReference type="ARBA" id="ARBA00070970"/>
    </source>
</evidence>
<evidence type="ECO:0000256" key="5">
    <source>
        <dbReference type="ARBA" id="ARBA00038858"/>
    </source>
</evidence>
<gene>
    <name evidence="11" type="ORF">C1I89_02910</name>
</gene>
<evidence type="ECO:0000256" key="1">
    <source>
        <dbReference type="ARBA" id="ARBA00022985"/>
    </source>
</evidence>
<proteinExistence type="inferred from homology"/>
<accession>A0A2N8KPJ6</accession>
<dbReference type="RefSeq" id="WP_102771290.1">
    <property type="nucleotide sequence ID" value="NZ_POQS01000001.1"/>
</dbReference>
<reference evidence="11 12" key="1">
    <citation type="submission" date="2018-01" db="EMBL/GenBank/DDBJ databases">
        <title>The draft genome of an aniline degradation strain ANB-1.</title>
        <authorList>
            <person name="Zhang L."/>
            <person name="Jiang J."/>
        </authorList>
    </citation>
    <scope>NUCLEOTIDE SEQUENCE [LARGE SCALE GENOMIC DNA]</scope>
    <source>
        <strain evidence="11 12">ANB-1</strain>
    </source>
</reference>
<dbReference type="InterPro" id="IPR003331">
    <property type="entry name" value="UDP_GlcNAc_Epimerase_2_dom"/>
</dbReference>
<dbReference type="FunFam" id="3.40.50.2000:FF:000043">
    <property type="entry name" value="UDP-N-acetylglucosamine 2-epimerase"/>
    <property type="match status" value="1"/>
</dbReference>
<evidence type="ECO:0000256" key="6">
    <source>
        <dbReference type="ARBA" id="ARBA00057006"/>
    </source>
</evidence>
<dbReference type="EMBL" id="POQS01000001">
    <property type="protein sequence ID" value="PND35350.1"/>
    <property type="molecule type" value="Genomic_DNA"/>
</dbReference>
<dbReference type="PANTHER" id="PTHR43174:SF2">
    <property type="entry name" value="UDP-N-ACETYLGLUCOSAMINE 2-EPIMERASE"/>
    <property type="match status" value="1"/>
</dbReference>
<evidence type="ECO:0000256" key="7">
    <source>
        <dbReference type="ARBA" id="ARBA00060597"/>
    </source>
</evidence>
<dbReference type="EC" id="5.1.3.14" evidence="5"/>
<dbReference type="Gene3D" id="3.40.50.2000">
    <property type="entry name" value="Glycogen Phosphorylase B"/>
    <property type="match status" value="2"/>
</dbReference>
<keyword evidence="1" id="KW-0448">Lipopolysaccharide biosynthesis</keyword>
<dbReference type="NCBIfam" id="TIGR00236">
    <property type="entry name" value="wecB"/>
    <property type="match status" value="1"/>
</dbReference>